<dbReference type="AlphaFoldDB" id="A0AAW2S3Z5"/>
<sequence length="81" mass="8838">MFLPHRPCALDSNALLWVSMGSKGGSWATGVPGATHFEIVYRMMKRSSCYRDALGDKGTLLILTPGHFDRSEEPRASQGVA</sequence>
<proteinExistence type="predicted"/>
<reference evidence="1" key="2">
    <citation type="journal article" date="2024" name="Plant">
        <title>Genomic evolution and insights into agronomic trait innovations of Sesamum species.</title>
        <authorList>
            <person name="Miao H."/>
            <person name="Wang L."/>
            <person name="Qu L."/>
            <person name="Liu H."/>
            <person name="Sun Y."/>
            <person name="Le M."/>
            <person name="Wang Q."/>
            <person name="Wei S."/>
            <person name="Zheng Y."/>
            <person name="Lin W."/>
            <person name="Duan Y."/>
            <person name="Cao H."/>
            <person name="Xiong S."/>
            <person name="Wang X."/>
            <person name="Wei L."/>
            <person name="Li C."/>
            <person name="Ma Q."/>
            <person name="Ju M."/>
            <person name="Zhao R."/>
            <person name="Li G."/>
            <person name="Mu C."/>
            <person name="Tian Q."/>
            <person name="Mei H."/>
            <person name="Zhang T."/>
            <person name="Gao T."/>
            <person name="Zhang H."/>
        </authorList>
    </citation>
    <scope>NUCLEOTIDE SEQUENCE</scope>
    <source>
        <strain evidence="1">KEN1</strain>
    </source>
</reference>
<protein>
    <submittedName>
        <fullName evidence="1">Uncharacterized protein</fullName>
    </submittedName>
</protein>
<gene>
    <name evidence="1" type="ORF">Slati_4606800</name>
</gene>
<accession>A0AAW2S3Z5</accession>
<comment type="caution">
    <text evidence="1">The sequence shown here is derived from an EMBL/GenBank/DDBJ whole genome shotgun (WGS) entry which is preliminary data.</text>
</comment>
<reference evidence="1" key="1">
    <citation type="submission" date="2020-06" db="EMBL/GenBank/DDBJ databases">
        <authorList>
            <person name="Li T."/>
            <person name="Hu X."/>
            <person name="Zhang T."/>
            <person name="Song X."/>
            <person name="Zhang H."/>
            <person name="Dai N."/>
            <person name="Sheng W."/>
            <person name="Hou X."/>
            <person name="Wei L."/>
        </authorList>
    </citation>
    <scope>NUCLEOTIDE SEQUENCE</scope>
    <source>
        <strain evidence="1">KEN1</strain>
        <tissue evidence="1">Leaf</tissue>
    </source>
</reference>
<dbReference type="EMBL" id="JACGWN010000210">
    <property type="protein sequence ID" value="KAL0386343.1"/>
    <property type="molecule type" value="Genomic_DNA"/>
</dbReference>
<name>A0AAW2S3Z5_9LAMI</name>
<evidence type="ECO:0000313" key="1">
    <source>
        <dbReference type="EMBL" id="KAL0386343.1"/>
    </source>
</evidence>
<organism evidence="1">
    <name type="scientific">Sesamum latifolium</name>
    <dbReference type="NCBI Taxonomy" id="2727402"/>
    <lineage>
        <taxon>Eukaryota</taxon>
        <taxon>Viridiplantae</taxon>
        <taxon>Streptophyta</taxon>
        <taxon>Embryophyta</taxon>
        <taxon>Tracheophyta</taxon>
        <taxon>Spermatophyta</taxon>
        <taxon>Magnoliopsida</taxon>
        <taxon>eudicotyledons</taxon>
        <taxon>Gunneridae</taxon>
        <taxon>Pentapetalae</taxon>
        <taxon>asterids</taxon>
        <taxon>lamiids</taxon>
        <taxon>Lamiales</taxon>
        <taxon>Pedaliaceae</taxon>
        <taxon>Sesamum</taxon>
    </lineage>
</organism>